<dbReference type="CDD" id="cd00063">
    <property type="entry name" value="FN3"/>
    <property type="match status" value="2"/>
</dbReference>
<dbReference type="AlphaFoldDB" id="A0A812DFV4"/>
<evidence type="ECO:0000256" key="5">
    <source>
        <dbReference type="SAM" id="Phobius"/>
    </source>
</evidence>
<feature type="domain" description="Ig-like" evidence="6">
    <location>
        <begin position="274"/>
        <end position="358"/>
    </location>
</feature>
<dbReference type="InterPro" id="IPR007110">
    <property type="entry name" value="Ig-like_dom"/>
</dbReference>
<keyword evidence="5" id="KW-1133">Transmembrane helix</keyword>
<dbReference type="SMART" id="SM00408">
    <property type="entry name" value="IGc2"/>
    <property type="match status" value="4"/>
</dbReference>
<dbReference type="EMBL" id="CAHIKZ030003392">
    <property type="protein sequence ID" value="CAE1299682.1"/>
    <property type="molecule type" value="Genomic_DNA"/>
</dbReference>
<dbReference type="PROSITE" id="PS50853">
    <property type="entry name" value="FN3"/>
    <property type="match status" value="2"/>
</dbReference>
<evidence type="ECO:0000259" key="7">
    <source>
        <dbReference type="PROSITE" id="PS50853"/>
    </source>
</evidence>
<keyword evidence="5" id="KW-0812">Transmembrane</keyword>
<sequence length="970" mass="108464">MITCPVSPPVAIVQWFYQDKAISDDNQWITVNGTSLIIDEFQVGDDTNSHEGTYYCVATTSLGALVSQPATLQLPQFSGFTTKSSNITVEVIEGGAALFPCGQVQSVPRAHLSIEKIDNAKVIMNNTFVLPSNNFIMNNVHIEDSGTYQCLATNPVTNETAASNQMIVLSVIPLESAQNQSPYIFGATKPTIMCVKEGDTIILECAAFAKPAPKITWKKYGGHLLNIKKENSFASNLVIKKVHHRDKGTYICLADNGIGNKVQKVFQIEVLEPPKADEGHVVVEEGHKAILSCVTNNKSNFSIKWFHNGKHLTKSKNIRIRDTSLVIKSSQHEHAGLYQCMFHNQMGHSYAVIQLEIKSTNRAEDKNTQLQPNGKVDKNIKSDSQGGSSDKIKNTNMVPPSKPKVTKHSDTSVLVEWTVPANDGMAITFFVVQYKEVSPNKGEWQTDDEQIPPKVRKVTVDRLRPGGTYKFRIAAVYSNQDNAMGINSERFTLVADGDHISEKRLVQGPTIVKVDKLVVDKNYALVVEWKYIHVKSTPIDGFIIFYKRYDENVAYTKITLHEPEVRMHIIRNLEPAKAYSIKMQCFNKVSYSVDSNHVVKKTSSPENWEDTNYIPHVPSLPSGYHPRTIWTSTVSSKDNYESTNSTQSSSELLYKILGGILAIMVLVLLMLMAMCCIKQRQQRNMMAAMNSCEHKKYMNGGHYPVNGNISNGHIGHHTHHSRNYRHQISGQSISKPYAFNDMIDSYTSTPACSKSLHMYHSDISSDVYDDMYNHFSQGDSNCNSIDQSKSPQIMQVKHLGSDISHLTTSLLDVDTEESAIEHVSSSHKKKSEHILPSPNGVSPIYDSYEKVNNNANSSHNICDSLDMIPNTKEHSQPCDNFLVINNSSHYLHSSKPKKKRWQQYLHEHSTRDQATNTDISSNEGTLELSPIKKHLSNTDKNEIPPSNYSLSSNSKPVCSIDPTILEENVC</sequence>
<accession>A0A812DFV4</accession>
<dbReference type="InterPro" id="IPR036179">
    <property type="entry name" value="Ig-like_dom_sf"/>
</dbReference>
<feature type="domain" description="Ig-like" evidence="6">
    <location>
        <begin position="75"/>
        <end position="168"/>
    </location>
</feature>
<dbReference type="Pfam" id="PF13927">
    <property type="entry name" value="Ig_3"/>
    <property type="match status" value="1"/>
</dbReference>
<dbReference type="InterPro" id="IPR036116">
    <property type="entry name" value="FN3_sf"/>
</dbReference>
<evidence type="ECO:0000313" key="8">
    <source>
        <dbReference type="EMBL" id="CAE1299682.1"/>
    </source>
</evidence>
<dbReference type="Proteomes" id="UP000597762">
    <property type="component" value="Unassembled WGS sequence"/>
</dbReference>
<evidence type="ECO:0000256" key="3">
    <source>
        <dbReference type="ARBA" id="ARBA00023319"/>
    </source>
</evidence>
<feature type="region of interest" description="Disordered" evidence="4">
    <location>
        <begin position="908"/>
        <end position="931"/>
    </location>
</feature>
<keyword evidence="2" id="KW-1015">Disulfide bond</keyword>
<feature type="domain" description="Fibronectin type-III" evidence="7">
    <location>
        <begin position="399"/>
        <end position="498"/>
    </location>
</feature>
<reference evidence="8" key="1">
    <citation type="submission" date="2021-01" db="EMBL/GenBank/DDBJ databases">
        <authorList>
            <person name="Li R."/>
            <person name="Bekaert M."/>
        </authorList>
    </citation>
    <scope>NUCLEOTIDE SEQUENCE</scope>
    <source>
        <strain evidence="8">Farmed</strain>
    </source>
</reference>
<feature type="compositionally biased region" description="Polar residues" evidence="4">
    <location>
        <begin position="382"/>
        <end position="398"/>
    </location>
</feature>
<evidence type="ECO:0000256" key="4">
    <source>
        <dbReference type="SAM" id="MobiDB-lite"/>
    </source>
</evidence>
<keyword evidence="5" id="KW-0472">Membrane</keyword>
<dbReference type="InterPro" id="IPR013098">
    <property type="entry name" value="Ig_I-set"/>
</dbReference>
<dbReference type="Gene3D" id="2.60.40.10">
    <property type="entry name" value="Immunoglobulins"/>
    <property type="match status" value="6"/>
</dbReference>
<dbReference type="SUPFAM" id="SSF49265">
    <property type="entry name" value="Fibronectin type III"/>
    <property type="match status" value="1"/>
</dbReference>
<dbReference type="InterPro" id="IPR003599">
    <property type="entry name" value="Ig_sub"/>
</dbReference>
<dbReference type="Pfam" id="PF07679">
    <property type="entry name" value="I-set"/>
    <property type="match status" value="1"/>
</dbReference>
<evidence type="ECO:0000313" key="9">
    <source>
        <dbReference type="Proteomes" id="UP000597762"/>
    </source>
</evidence>
<organism evidence="8 9">
    <name type="scientific">Acanthosepion pharaonis</name>
    <name type="common">Pharaoh cuttlefish</name>
    <name type="synonym">Sepia pharaonis</name>
    <dbReference type="NCBI Taxonomy" id="158019"/>
    <lineage>
        <taxon>Eukaryota</taxon>
        <taxon>Metazoa</taxon>
        <taxon>Spiralia</taxon>
        <taxon>Lophotrochozoa</taxon>
        <taxon>Mollusca</taxon>
        <taxon>Cephalopoda</taxon>
        <taxon>Coleoidea</taxon>
        <taxon>Decapodiformes</taxon>
        <taxon>Sepiida</taxon>
        <taxon>Sepiina</taxon>
        <taxon>Sepiidae</taxon>
        <taxon>Acanthosepion</taxon>
    </lineage>
</organism>
<dbReference type="Pfam" id="PF00047">
    <property type="entry name" value="ig"/>
    <property type="match status" value="1"/>
</dbReference>
<evidence type="ECO:0000256" key="1">
    <source>
        <dbReference type="ARBA" id="ARBA00022737"/>
    </source>
</evidence>
<keyword evidence="1" id="KW-0677">Repeat</keyword>
<name>A0A812DFV4_ACAPH</name>
<dbReference type="SMART" id="SM00060">
    <property type="entry name" value="FN3"/>
    <property type="match status" value="2"/>
</dbReference>
<feature type="region of interest" description="Disordered" evidence="4">
    <location>
        <begin position="366"/>
        <end position="409"/>
    </location>
</feature>
<feature type="compositionally biased region" description="Polar residues" evidence="4">
    <location>
        <begin position="912"/>
        <end position="924"/>
    </location>
</feature>
<dbReference type="FunFam" id="2.60.40.10:FF:000032">
    <property type="entry name" value="palladin isoform X1"/>
    <property type="match status" value="1"/>
</dbReference>
<keyword evidence="3" id="KW-0393">Immunoglobulin domain</keyword>
<gene>
    <name evidence="8" type="ORF">SPHA_53371</name>
</gene>
<dbReference type="Pfam" id="PF00041">
    <property type="entry name" value="fn3"/>
    <property type="match status" value="1"/>
</dbReference>
<dbReference type="PANTHER" id="PTHR44170:SF54">
    <property type="entry name" value="FI24025P1"/>
    <property type="match status" value="1"/>
</dbReference>
<dbReference type="GO" id="GO:0007399">
    <property type="term" value="P:nervous system development"/>
    <property type="evidence" value="ECO:0007669"/>
    <property type="project" value="TreeGrafter"/>
</dbReference>
<proteinExistence type="predicted"/>
<protein>
    <submittedName>
        <fullName evidence="8">Uncharacterized protein</fullName>
    </submittedName>
</protein>
<dbReference type="InterPro" id="IPR003961">
    <property type="entry name" value="FN3_dom"/>
</dbReference>
<dbReference type="PANTHER" id="PTHR44170">
    <property type="entry name" value="PROTEIN SIDEKICK"/>
    <property type="match status" value="1"/>
</dbReference>
<feature type="domain" description="Ig-like" evidence="6">
    <location>
        <begin position="182"/>
        <end position="257"/>
    </location>
</feature>
<dbReference type="SUPFAM" id="SSF48726">
    <property type="entry name" value="Immunoglobulin"/>
    <property type="match status" value="4"/>
</dbReference>
<evidence type="ECO:0000256" key="2">
    <source>
        <dbReference type="ARBA" id="ARBA00023157"/>
    </source>
</evidence>
<dbReference type="GO" id="GO:0016020">
    <property type="term" value="C:membrane"/>
    <property type="evidence" value="ECO:0007669"/>
    <property type="project" value="UniProtKB-ARBA"/>
</dbReference>
<dbReference type="InterPro" id="IPR003598">
    <property type="entry name" value="Ig_sub2"/>
</dbReference>
<dbReference type="InterPro" id="IPR013783">
    <property type="entry name" value="Ig-like_fold"/>
</dbReference>
<dbReference type="InterPro" id="IPR013151">
    <property type="entry name" value="Immunoglobulin_dom"/>
</dbReference>
<dbReference type="SMART" id="SM00409">
    <property type="entry name" value="IG"/>
    <property type="match status" value="4"/>
</dbReference>
<feature type="domain" description="Ig-like" evidence="6">
    <location>
        <begin position="1"/>
        <end position="73"/>
    </location>
</feature>
<dbReference type="OrthoDB" id="9998697at2759"/>
<feature type="domain" description="Fibronectin type-III" evidence="7">
    <location>
        <begin position="508"/>
        <end position="605"/>
    </location>
</feature>
<dbReference type="PROSITE" id="PS50835">
    <property type="entry name" value="IG_LIKE"/>
    <property type="match status" value="4"/>
</dbReference>
<keyword evidence="9" id="KW-1185">Reference proteome</keyword>
<dbReference type="GO" id="GO:0098609">
    <property type="term" value="P:cell-cell adhesion"/>
    <property type="evidence" value="ECO:0007669"/>
    <property type="project" value="TreeGrafter"/>
</dbReference>
<feature type="transmembrane region" description="Helical" evidence="5">
    <location>
        <begin position="652"/>
        <end position="677"/>
    </location>
</feature>
<evidence type="ECO:0000259" key="6">
    <source>
        <dbReference type="PROSITE" id="PS50835"/>
    </source>
</evidence>
<comment type="caution">
    <text evidence="8">The sequence shown here is derived from an EMBL/GenBank/DDBJ whole genome shotgun (WGS) entry which is preliminary data.</text>
</comment>